<evidence type="ECO:0000256" key="6">
    <source>
        <dbReference type="ARBA" id="ARBA00022989"/>
    </source>
</evidence>
<evidence type="ECO:0000259" key="9">
    <source>
        <dbReference type="PROSITE" id="PS50850"/>
    </source>
</evidence>
<evidence type="ECO:0000256" key="1">
    <source>
        <dbReference type="ARBA" id="ARBA00004651"/>
    </source>
</evidence>
<comment type="caution">
    <text evidence="8">Lacks conserved residue(s) required for the propagation of feature annotation.</text>
</comment>
<dbReference type="InterPro" id="IPR011701">
    <property type="entry name" value="MFS"/>
</dbReference>
<dbReference type="PROSITE" id="PS50850">
    <property type="entry name" value="MFS"/>
    <property type="match status" value="1"/>
</dbReference>
<comment type="similarity">
    <text evidence="2 8">Belongs to the major facilitator superfamily. Bcr/CmlA family.</text>
</comment>
<keyword evidence="8" id="KW-0997">Cell inner membrane</keyword>
<dbReference type="RefSeq" id="WP_107324476.1">
    <property type="nucleotide sequence ID" value="NZ_NHSP01000013.1"/>
</dbReference>
<keyword evidence="3 8" id="KW-0813">Transport</keyword>
<feature type="transmembrane region" description="Helical" evidence="8">
    <location>
        <begin position="352"/>
        <end position="373"/>
    </location>
</feature>
<accession>A0A2T4JJR8</accession>
<feature type="transmembrane region" description="Helical" evidence="8">
    <location>
        <begin position="168"/>
        <end position="187"/>
    </location>
</feature>
<keyword evidence="4" id="KW-1003">Cell membrane</keyword>
<feature type="transmembrane region" description="Helical" evidence="8">
    <location>
        <begin position="379"/>
        <end position="398"/>
    </location>
</feature>
<dbReference type="Pfam" id="PF07690">
    <property type="entry name" value="MFS_1"/>
    <property type="match status" value="1"/>
</dbReference>
<feature type="transmembrane region" description="Helical" evidence="8">
    <location>
        <begin position="52"/>
        <end position="69"/>
    </location>
</feature>
<feature type="transmembrane region" description="Helical" evidence="8">
    <location>
        <begin position="289"/>
        <end position="310"/>
    </location>
</feature>
<feature type="transmembrane region" description="Helical" evidence="8">
    <location>
        <begin position="316"/>
        <end position="340"/>
    </location>
</feature>
<feature type="domain" description="Major facilitator superfamily (MFS) profile" evidence="9">
    <location>
        <begin position="14"/>
        <end position="401"/>
    </location>
</feature>
<dbReference type="Gene3D" id="1.20.1720.10">
    <property type="entry name" value="Multidrug resistance protein D"/>
    <property type="match status" value="1"/>
</dbReference>
<reference evidence="10 11" key="1">
    <citation type="submission" date="2018-03" db="EMBL/GenBank/DDBJ databases">
        <title>Rhodobacter veldkampii.</title>
        <authorList>
            <person name="Meyer T.E."/>
            <person name="Miller S."/>
            <person name="Lodha T."/>
            <person name="Gandham S."/>
            <person name="Chintalapati S."/>
            <person name="Chintalapati V.R."/>
        </authorList>
    </citation>
    <scope>NUCLEOTIDE SEQUENCE [LARGE SCALE GENOMIC DNA]</scope>
    <source>
        <strain evidence="10 11">DSM 11550</strain>
    </source>
</reference>
<dbReference type="GO" id="GO:0042910">
    <property type="term" value="F:xenobiotic transmembrane transporter activity"/>
    <property type="evidence" value="ECO:0007669"/>
    <property type="project" value="InterPro"/>
</dbReference>
<dbReference type="EMBL" id="PZKF01000010">
    <property type="protein sequence ID" value="PTE18118.1"/>
    <property type="molecule type" value="Genomic_DNA"/>
</dbReference>
<dbReference type="PANTHER" id="PTHR23502:SF132">
    <property type="entry name" value="POLYAMINE TRANSPORTER 2-RELATED"/>
    <property type="match status" value="1"/>
</dbReference>
<dbReference type="CDD" id="cd17320">
    <property type="entry name" value="MFS_MdfA_MDR_like"/>
    <property type="match status" value="1"/>
</dbReference>
<feature type="transmembrane region" description="Helical" evidence="8">
    <location>
        <begin position="257"/>
        <end position="277"/>
    </location>
</feature>
<evidence type="ECO:0000256" key="7">
    <source>
        <dbReference type="ARBA" id="ARBA00023136"/>
    </source>
</evidence>
<sequence length="402" mass="42330">MSAPRRRRLGLPEFSALLALLFANVAFAIDAMLPALPEIAAAFSPDDVNRAQLVLTSFVLGMGLGTFFVGPISDAVGRKPVIAAGVALYVGAAIAATQGQSLEALLLARFVQGIGASAPRVVGLALVRDIYAGREMARVTSFVMMVFVMIPAVAPSVGQIIINLAGWHGVFWAFAVFSATGLAWLLIRQPETLEPERRRPLRVPVLMAGMREVLGDRDVRIYTAVLTLGFGQMFGLLSSAQQIFAETFGRGDSFPQWFMLMAVLSGGAAALNGKMVMRLGMRRMARTAYGVQAVLSAGMLGLFLSGLLATPFAFPVFFAWAVSLFFMAGVTFGNLNALCLRKMGHIAGLTNSVVSAVSTVLAVAIAAPIGLAFNGTPVPLAIGAVVCSGLAFALMGIARDND</sequence>
<feature type="transmembrane region" description="Helical" evidence="8">
    <location>
        <begin position="139"/>
        <end position="162"/>
    </location>
</feature>
<feature type="transmembrane region" description="Helical" evidence="8">
    <location>
        <begin position="106"/>
        <end position="127"/>
    </location>
</feature>
<evidence type="ECO:0000256" key="3">
    <source>
        <dbReference type="ARBA" id="ARBA00022448"/>
    </source>
</evidence>
<evidence type="ECO:0000256" key="4">
    <source>
        <dbReference type="ARBA" id="ARBA00022475"/>
    </source>
</evidence>
<dbReference type="InterPro" id="IPR004812">
    <property type="entry name" value="Efflux_drug-R_Bcr/CmlA"/>
</dbReference>
<protein>
    <recommendedName>
        <fullName evidence="8">Bcr/CflA family efflux transporter</fullName>
    </recommendedName>
</protein>
<dbReference type="InterPro" id="IPR036259">
    <property type="entry name" value="MFS_trans_sf"/>
</dbReference>
<organism evidence="10 11">
    <name type="scientific">Phaeovulum veldkampii DSM 11550</name>
    <dbReference type="NCBI Taxonomy" id="1185920"/>
    <lineage>
        <taxon>Bacteria</taxon>
        <taxon>Pseudomonadati</taxon>
        <taxon>Pseudomonadota</taxon>
        <taxon>Alphaproteobacteria</taxon>
        <taxon>Rhodobacterales</taxon>
        <taxon>Paracoccaceae</taxon>
        <taxon>Phaeovulum</taxon>
    </lineage>
</organism>
<evidence type="ECO:0000256" key="2">
    <source>
        <dbReference type="ARBA" id="ARBA00006236"/>
    </source>
</evidence>
<feature type="transmembrane region" description="Helical" evidence="8">
    <location>
        <begin position="81"/>
        <end position="100"/>
    </location>
</feature>
<name>A0A2T4JJR8_9RHOB</name>
<dbReference type="InterPro" id="IPR005829">
    <property type="entry name" value="Sugar_transporter_CS"/>
</dbReference>
<dbReference type="PANTHER" id="PTHR23502">
    <property type="entry name" value="MAJOR FACILITATOR SUPERFAMILY"/>
    <property type="match status" value="1"/>
</dbReference>
<dbReference type="InterPro" id="IPR020846">
    <property type="entry name" value="MFS_dom"/>
</dbReference>
<dbReference type="PROSITE" id="PS00216">
    <property type="entry name" value="SUGAR_TRANSPORT_1"/>
    <property type="match status" value="1"/>
</dbReference>
<dbReference type="NCBIfam" id="TIGR00710">
    <property type="entry name" value="efflux_Bcr_CflA"/>
    <property type="match status" value="1"/>
</dbReference>
<keyword evidence="5 8" id="KW-0812">Transmembrane</keyword>
<dbReference type="AlphaFoldDB" id="A0A2T4JJR8"/>
<dbReference type="SUPFAM" id="SSF103473">
    <property type="entry name" value="MFS general substrate transporter"/>
    <property type="match status" value="1"/>
</dbReference>
<comment type="subcellular location">
    <subcellularLocation>
        <location evidence="8">Cell inner membrane</location>
        <topology evidence="8">Multi-pass membrane protein</topology>
    </subcellularLocation>
    <subcellularLocation>
        <location evidence="1">Cell membrane</location>
        <topology evidence="1">Multi-pass membrane protein</topology>
    </subcellularLocation>
</comment>
<evidence type="ECO:0000313" key="11">
    <source>
        <dbReference type="Proteomes" id="UP000241899"/>
    </source>
</evidence>
<comment type="caution">
    <text evidence="10">The sequence shown here is derived from an EMBL/GenBank/DDBJ whole genome shotgun (WGS) entry which is preliminary data.</text>
</comment>
<dbReference type="OrthoDB" id="9800416at2"/>
<dbReference type="GO" id="GO:1990961">
    <property type="term" value="P:xenobiotic detoxification by transmembrane export across the plasma membrane"/>
    <property type="evidence" value="ECO:0007669"/>
    <property type="project" value="InterPro"/>
</dbReference>
<evidence type="ECO:0000313" key="10">
    <source>
        <dbReference type="EMBL" id="PTE18118.1"/>
    </source>
</evidence>
<proteinExistence type="inferred from homology"/>
<keyword evidence="11" id="KW-1185">Reference proteome</keyword>
<keyword evidence="7 8" id="KW-0472">Membrane</keyword>
<dbReference type="GO" id="GO:0005886">
    <property type="term" value="C:plasma membrane"/>
    <property type="evidence" value="ECO:0007669"/>
    <property type="project" value="UniProtKB-SubCell"/>
</dbReference>
<evidence type="ECO:0000256" key="5">
    <source>
        <dbReference type="ARBA" id="ARBA00022692"/>
    </source>
</evidence>
<evidence type="ECO:0000256" key="8">
    <source>
        <dbReference type="RuleBase" id="RU365088"/>
    </source>
</evidence>
<dbReference type="Proteomes" id="UP000241899">
    <property type="component" value="Unassembled WGS sequence"/>
</dbReference>
<feature type="transmembrane region" description="Helical" evidence="8">
    <location>
        <begin position="219"/>
        <end position="237"/>
    </location>
</feature>
<keyword evidence="6 8" id="KW-1133">Transmembrane helix</keyword>
<gene>
    <name evidence="10" type="ORF">C5F46_06130</name>
</gene>